<dbReference type="Proteomes" id="UP000053558">
    <property type="component" value="Unassembled WGS sequence"/>
</dbReference>
<gene>
    <name evidence="1" type="ORF">CONPUDRAFT_133608</name>
</gene>
<dbReference type="EMBL" id="JH711662">
    <property type="protein sequence ID" value="EIW73816.1"/>
    <property type="molecule type" value="Genomic_DNA"/>
</dbReference>
<name>R7SCB6_CONPW</name>
<reference evidence="2" key="1">
    <citation type="journal article" date="2012" name="Science">
        <title>The Paleozoic origin of enzymatic lignin decomposition reconstructed from 31 fungal genomes.</title>
        <authorList>
            <person name="Floudas D."/>
            <person name="Binder M."/>
            <person name="Riley R."/>
            <person name="Barry K."/>
            <person name="Blanchette R.A."/>
            <person name="Henrissat B."/>
            <person name="Martinez A.T."/>
            <person name="Otillar R."/>
            <person name="Spatafora J.W."/>
            <person name="Yadav J.S."/>
            <person name="Aerts A."/>
            <person name="Benoit I."/>
            <person name="Boyd A."/>
            <person name="Carlson A."/>
            <person name="Copeland A."/>
            <person name="Coutinho P.M."/>
            <person name="de Vries R.P."/>
            <person name="Ferreira P."/>
            <person name="Findley K."/>
            <person name="Foster B."/>
            <person name="Gaskell J."/>
            <person name="Glotzer D."/>
            <person name="Gorecki P."/>
            <person name="Heitman J."/>
            <person name="Hesse C."/>
            <person name="Hori C."/>
            <person name="Igarashi K."/>
            <person name="Jurgens J.A."/>
            <person name="Kallen N."/>
            <person name="Kersten P."/>
            <person name="Kohler A."/>
            <person name="Kuees U."/>
            <person name="Kumar T.K.A."/>
            <person name="Kuo A."/>
            <person name="LaButti K."/>
            <person name="Larrondo L.F."/>
            <person name="Lindquist E."/>
            <person name="Ling A."/>
            <person name="Lombard V."/>
            <person name="Lucas S."/>
            <person name="Lundell T."/>
            <person name="Martin R."/>
            <person name="McLaughlin D.J."/>
            <person name="Morgenstern I."/>
            <person name="Morin E."/>
            <person name="Murat C."/>
            <person name="Nagy L.G."/>
            <person name="Nolan M."/>
            <person name="Ohm R.A."/>
            <person name="Patyshakuliyeva A."/>
            <person name="Rokas A."/>
            <person name="Ruiz-Duenas F.J."/>
            <person name="Sabat G."/>
            <person name="Salamov A."/>
            <person name="Samejima M."/>
            <person name="Schmutz J."/>
            <person name="Slot J.C."/>
            <person name="St John F."/>
            <person name="Stenlid J."/>
            <person name="Sun H."/>
            <person name="Sun S."/>
            <person name="Syed K."/>
            <person name="Tsang A."/>
            <person name="Wiebenga A."/>
            <person name="Young D."/>
            <person name="Pisabarro A."/>
            <person name="Eastwood D.C."/>
            <person name="Martin F."/>
            <person name="Cullen D."/>
            <person name="Grigoriev I.V."/>
            <person name="Hibbett D.S."/>
        </authorList>
    </citation>
    <scope>NUCLEOTIDE SEQUENCE [LARGE SCALE GENOMIC DNA]</scope>
    <source>
        <strain evidence="2">RWD-64-598 SS2</strain>
    </source>
</reference>
<evidence type="ECO:0008006" key="3">
    <source>
        <dbReference type="Google" id="ProtNLM"/>
    </source>
</evidence>
<sequence length="235" mass="26924">MNGDVDSLPNDANEWFHLDEDGHLIHHVDTNPTNVGVNDEQAEQANCPSKTTKHLKIHLSRRRSCCEETVVRPCGVIVGRATLNGAEAVSNVLHFVKTLFSIPGARKPEHWIYDTACDAKQQAMKDPWWDTVGMSVDVFHFLNKHKTTHDFCQRYCNPALFPELLKDDGSGWWFNSSIAEQVNVWLGSYHSMVREMTPVRFNFFLDEMVRLRNIDVVQRLNAQKLNPCHSPMPKQ</sequence>
<dbReference type="GeneID" id="19200492"/>
<organism evidence="1 2">
    <name type="scientific">Coniophora puteana (strain RWD-64-598)</name>
    <name type="common">Brown rot fungus</name>
    <dbReference type="NCBI Taxonomy" id="741705"/>
    <lineage>
        <taxon>Eukaryota</taxon>
        <taxon>Fungi</taxon>
        <taxon>Dikarya</taxon>
        <taxon>Basidiomycota</taxon>
        <taxon>Agaricomycotina</taxon>
        <taxon>Agaricomycetes</taxon>
        <taxon>Agaricomycetidae</taxon>
        <taxon>Boletales</taxon>
        <taxon>Coniophorineae</taxon>
        <taxon>Coniophoraceae</taxon>
        <taxon>Coniophora</taxon>
    </lineage>
</organism>
<proteinExistence type="predicted"/>
<protein>
    <recommendedName>
        <fullName evidence="3">CxC6 like cysteine cluster associated with KDZ domain-containing protein</fullName>
    </recommendedName>
</protein>
<keyword evidence="2" id="KW-1185">Reference proteome</keyword>
<dbReference type="AlphaFoldDB" id="R7SCB6"/>
<accession>R7SCB6</accession>
<dbReference type="OrthoDB" id="2501483at2759"/>
<dbReference type="eggNOG" id="ENOG502S1HF">
    <property type="taxonomic scope" value="Eukaryota"/>
</dbReference>
<evidence type="ECO:0000313" key="1">
    <source>
        <dbReference type="EMBL" id="EIW73816.1"/>
    </source>
</evidence>
<dbReference type="RefSeq" id="XP_007776007.1">
    <property type="nucleotide sequence ID" value="XM_007777817.1"/>
</dbReference>
<dbReference type="OMA" id="NDANEWF"/>
<evidence type="ECO:0000313" key="2">
    <source>
        <dbReference type="Proteomes" id="UP000053558"/>
    </source>
</evidence>
<dbReference type="KEGG" id="cput:CONPUDRAFT_133608"/>